<organism evidence="1 2">
    <name type="scientific">Aegilops tauschii subsp. strangulata</name>
    <name type="common">Goatgrass</name>
    <dbReference type="NCBI Taxonomy" id="200361"/>
    <lineage>
        <taxon>Eukaryota</taxon>
        <taxon>Viridiplantae</taxon>
        <taxon>Streptophyta</taxon>
        <taxon>Embryophyta</taxon>
        <taxon>Tracheophyta</taxon>
        <taxon>Spermatophyta</taxon>
        <taxon>Magnoliopsida</taxon>
        <taxon>Liliopsida</taxon>
        <taxon>Poales</taxon>
        <taxon>Poaceae</taxon>
        <taxon>BOP clade</taxon>
        <taxon>Pooideae</taxon>
        <taxon>Triticodae</taxon>
        <taxon>Triticeae</taxon>
        <taxon>Triticinae</taxon>
        <taxon>Aegilops</taxon>
    </lineage>
</organism>
<dbReference type="Proteomes" id="UP000015105">
    <property type="component" value="Chromosome 2D"/>
</dbReference>
<reference evidence="2" key="1">
    <citation type="journal article" date="2014" name="Science">
        <title>Ancient hybridizations among the ancestral genomes of bread wheat.</title>
        <authorList>
            <consortium name="International Wheat Genome Sequencing Consortium,"/>
            <person name="Marcussen T."/>
            <person name="Sandve S.R."/>
            <person name="Heier L."/>
            <person name="Spannagl M."/>
            <person name="Pfeifer M."/>
            <person name="Jakobsen K.S."/>
            <person name="Wulff B.B."/>
            <person name="Steuernagel B."/>
            <person name="Mayer K.F."/>
            <person name="Olsen O.A."/>
        </authorList>
    </citation>
    <scope>NUCLEOTIDE SEQUENCE [LARGE SCALE GENOMIC DNA]</scope>
    <source>
        <strain evidence="2">cv. AL8/78</strain>
    </source>
</reference>
<reference evidence="2" key="2">
    <citation type="journal article" date="2017" name="Nat. Plants">
        <title>The Aegilops tauschii genome reveals multiple impacts of transposons.</title>
        <authorList>
            <person name="Zhao G."/>
            <person name="Zou C."/>
            <person name="Li K."/>
            <person name="Wang K."/>
            <person name="Li T."/>
            <person name="Gao L."/>
            <person name="Zhang X."/>
            <person name="Wang H."/>
            <person name="Yang Z."/>
            <person name="Liu X."/>
            <person name="Jiang W."/>
            <person name="Mao L."/>
            <person name="Kong X."/>
            <person name="Jiao Y."/>
            <person name="Jia J."/>
        </authorList>
    </citation>
    <scope>NUCLEOTIDE SEQUENCE [LARGE SCALE GENOMIC DNA]</scope>
    <source>
        <strain evidence="2">cv. AL8/78</strain>
    </source>
</reference>
<evidence type="ECO:0000313" key="1">
    <source>
        <dbReference type="EnsemblPlants" id="AET2Gv21266900.12"/>
    </source>
</evidence>
<accession>A0A453DJA5</accession>
<dbReference type="EnsemblPlants" id="AET2Gv21266900.12">
    <property type="protein sequence ID" value="AET2Gv21266900.12"/>
    <property type="gene ID" value="AET2Gv21266900"/>
</dbReference>
<keyword evidence="2" id="KW-1185">Reference proteome</keyword>
<protein>
    <submittedName>
        <fullName evidence="1">Uncharacterized protein</fullName>
    </submittedName>
</protein>
<reference evidence="1" key="4">
    <citation type="submission" date="2019-03" db="UniProtKB">
        <authorList>
            <consortium name="EnsemblPlants"/>
        </authorList>
    </citation>
    <scope>IDENTIFICATION</scope>
</reference>
<evidence type="ECO:0000313" key="2">
    <source>
        <dbReference type="Proteomes" id="UP000015105"/>
    </source>
</evidence>
<reference evidence="1" key="5">
    <citation type="journal article" date="2021" name="G3 (Bethesda)">
        <title>Aegilops tauschii genome assembly Aet v5.0 features greater sequence contiguity and improved annotation.</title>
        <authorList>
            <person name="Wang L."/>
            <person name="Zhu T."/>
            <person name="Rodriguez J.C."/>
            <person name="Deal K.R."/>
            <person name="Dubcovsky J."/>
            <person name="McGuire P.E."/>
            <person name="Lux T."/>
            <person name="Spannagl M."/>
            <person name="Mayer K.F.X."/>
            <person name="Baldrich P."/>
            <person name="Meyers B.C."/>
            <person name="Huo N."/>
            <person name="Gu Y.Q."/>
            <person name="Zhou H."/>
            <person name="Devos K.M."/>
            <person name="Bennetzen J.L."/>
            <person name="Unver T."/>
            <person name="Budak H."/>
            <person name="Gulick P.J."/>
            <person name="Galiba G."/>
            <person name="Kalapos B."/>
            <person name="Nelson D.R."/>
            <person name="Li P."/>
            <person name="You F.M."/>
            <person name="Luo M.C."/>
            <person name="Dvorak J."/>
        </authorList>
    </citation>
    <scope>NUCLEOTIDE SEQUENCE [LARGE SCALE GENOMIC DNA]</scope>
    <source>
        <strain evidence="1">cv. AL8/78</strain>
    </source>
</reference>
<dbReference type="Gramene" id="AET2Gv21266900.12">
    <property type="protein sequence ID" value="AET2Gv21266900.12"/>
    <property type="gene ID" value="AET2Gv21266900"/>
</dbReference>
<dbReference type="AlphaFoldDB" id="A0A453DJA5"/>
<sequence length="154" mass="16672">RAPRAKRHYYCCGPTRLTRTSIKNTPARTGSDQGFTCFLLLSIPLPLRPHHITEAAAAPAPALPMTSTTATEGTFCYLAGCGRTQGARDGTYVVRCKQLLLYWIGLDWISAENTAKTAIHTTPQDVSGGPLGQRPDLGPGYPVRMMCAGPTRRL</sequence>
<proteinExistence type="predicted"/>
<reference evidence="1" key="3">
    <citation type="journal article" date="2017" name="Nature">
        <title>Genome sequence of the progenitor of the wheat D genome Aegilops tauschii.</title>
        <authorList>
            <person name="Luo M.C."/>
            <person name="Gu Y.Q."/>
            <person name="Puiu D."/>
            <person name="Wang H."/>
            <person name="Twardziok S.O."/>
            <person name="Deal K.R."/>
            <person name="Huo N."/>
            <person name="Zhu T."/>
            <person name="Wang L."/>
            <person name="Wang Y."/>
            <person name="McGuire P.E."/>
            <person name="Liu S."/>
            <person name="Long H."/>
            <person name="Ramasamy R.K."/>
            <person name="Rodriguez J.C."/>
            <person name="Van S.L."/>
            <person name="Yuan L."/>
            <person name="Wang Z."/>
            <person name="Xia Z."/>
            <person name="Xiao L."/>
            <person name="Anderson O.D."/>
            <person name="Ouyang S."/>
            <person name="Liang Y."/>
            <person name="Zimin A.V."/>
            <person name="Pertea G."/>
            <person name="Qi P."/>
            <person name="Bennetzen J.L."/>
            <person name="Dai X."/>
            <person name="Dawson M.W."/>
            <person name="Muller H.G."/>
            <person name="Kugler K."/>
            <person name="Rivarola-Duarte L."/>
            <person name="Spannagl M."/>
            <person name="Mayer K.F.X."/>
            <person name="Lu F.H."/>
            <person name="Bevan M.W."/>
            <person name="Leroy P."/>
            <person name="Li P."/>
            <person name="You F.M."/>
            <person name="Sun Q."/>
            <person name="Liu Z."/>
            <person name="Lyons E."/>
            <person name="Wicker T."/>
            <person name="Salzberg S.L."/>
            <person name="Devos K.M."/>
            <person name="Dvorak J."/>
        </authorList>
    </citation>
    <scope>NUCLEOTIDE SEQUENCE [LARGE SCALE GENOMIC DNA]</scope>
    <source>
        <strain evidence="1">cv. AL8/78</strain>
    </source>
</reference>
<name>A0A453DJA5_AEGTS</name>